<dbReference type="GO" id="GO:0004659">
    <property type="term" value="F:prenyltransferase activity"/>
    <property type="evidence" value="ECO:0007669"/>
    <property type="project" value="InterPro"/>
</dbReference>
<dbReference type="RefSeq" id="WP_231292727.1">
    <property type="nucleotide sequence ID" value="NZ_CP016893.1"/>
</dbReference>
<dbReference type="GO" id="GO:0046872">
    <property type="term" value="F:metal ion binding"/>
    <property type="evidence" value="ECO:0007669"/>
    <property type="project" value="UniProtKB-KW"/>
</dbReference>
<evidence type="ECO:0000313" key="7">
    <source>
        <dbReference type="EMBL" id="AST58688.1"/>
    </source>
</evidence>
<dbReference type="PROSITE" id="PS00723">
    <property type="entry name" value="POLYPRENYL_SYNTHASE_1"/>
    <property type="match status" value="1"/>
</dbReference>
<dbReference type="Gene3D" id="1.10.600.10">
    <property type="entry name" value="Farnesyl Diphosphate Synthase"/>
    <property type="match status" value="1"/>
</dbReference>
<dbReference type="InterPro" id="IPR008949">
    <property type="entry name" value="Isoprenoid_synthase_dom_sf"/>
</dbReference>
<sequence length="322" mass="36241">MLILFDKYAFVKDDMKKIDDFLLSNIKTNSPTIKKAVEDLVLSGGKRVRPLLVIAIARLGEYNEDKIIPIAASIEIMHMATLVHDDIIDDSKMRRGRESVQSKYGKETAVFTGDFLFSQAFNVIADIISKENLKLIARGVKAICEGEIEQFDNRYNLDISVLRYLKRIYRKTALLFAISCESGATQAGLSKELTRAMRRFGLNVGMAFQIADDILDYEGVEKIVGKPLGSDVLNGIYTLPMIYALSTSHKKAIEDILLKDKLSKKDVNRVVKEVKLSGGIDFAKDLALKYVKKAIKFLDIMPDCEQKDLMIDIANDALKRNY</sequence>
<evidence type="ECO:0000256" key="6">
    <source>
        <dbReference type="RuleBase" id="RU004466"/>
    </source>
</evidence>
<evidence type="ECO:0000256" key="3">
    <source>
        <dbReference type="ARBA" id="ARBA00022679"/>
    </source>
</evidence>
<dbReference type="SUPFAM" id="SSF48576">
    <property type="entry name" value="Terpenoid synthases"/>
    <property type="match status" value="1"/>
</dbReference>
<organism evidence="7 8">
    <name type="scientific">Thermoanaerobacterium thermosaccharolyticum</name>
    <name type="common">Clostridium thermosaccharolyticum</name>
    <dbReference type="NCBI Taxonomy" id="1517"/>
    <lineage>
        <taxon>Bacteria</taxon>
        <taxon>Bacillati</taxon>
        <taxon>Bacillota</taxon>
        <taxon>Clostridia</taxon>
        <taxon>Thermoanaerobacterales</taxon>
        <taxon>Thermoanaerobacteraceae</taxon>
        <taxon>Thermoanaerobacterium</taxon>
    </lineage>
</organism>
<dbReference type="GeneID" id="93863917"/>
<gene>
    <name evidence="7" type="ORF">Thert_02878</name>
</gene>
<dbReference type="Pfam" id="PF00348">
    <property type="entry name" value="polyprenyl_synt"/>
    <property type="match status" value="1"/>
</dbReference>
<dbReference type="AlphaFoldDB" id="A0A223I1U4"/>
<dbReference type="InterPro" id="IPR000092">
    <property type="entry name" value="Polyprenyl_synt"/>
</dbReference>
<dbReference type="PANTHER" id="PTHR12001:SF69">
    <property type="entry name" value="ALL TRANS-POLYPRENYL-DIPHOSPHATE SYNTHASE PDSS1"/>
    <property type="match status" value="1"/>
</dbReference>
<evidence type="ECO:0000256" key="4">
    <source>
        <dbReference type="ARBA" id="ARBA00022723"/>
    </source>
</evidence>
<accession>A0A223I1U4</accession>
<evidence type="ECO:0000256" key="2">
    <source>
        <dbReference type="ARBA" id="ARBA00006706"/>
    </source>
</evidence>
<keyword evidence="3 6" id="KW-0808">Transferase</keyword>
<evidence type="ECO:0000313" key="8">
    <source>
        <dbReference type="Proteomes" id="UP000214975"/>
    </source>
</evidence>
<name>A0A223I1U4_THETR</name>
<dbReference type="Proteomes" id="UP000214975">
    <property type="component" value="Chromosome"/>
</dbReference>
<proteinExistence type="inferred from homology"/>
<dbReference type="GO" id="GO:0008299">
    <property type="term" value="P:isoprenoid biosynthetic process"/>
    <property type="evidence" value="ECO:0007669"/>
    <property type="project" value="InterPro"/>
</dbReference>
<reference evidence="7 8" key="1">
    <citation type="submission" date="2016-08" db="EMBL/GenBank/DDBJ databases">
        <title>A novel genetic cassette of butanologenic Thermoanaerobacterium thermosaccharolyticum that directly convert cellulose to butanol.</title>
        <authorList>
            <person name="Li T."/>
            <person name="He J."/>
        </authorList>
    </citation>
    <scope>NUCLEOTIDE SEQUENCE [LARGE SCALE GENOMIC DNA]</scope>
    <source>
        <strain evidence="7 8">TG57</strain>
    </source>
</reference>
<dbReference type="CDD" id="cd00685">
    <property type="entry name" value="Trans_IPPS_HT"/>
    <property type="match status" value="1"/>
</dbReference>
<keyword evidence="4" id="KW-0479">Metal-binding</keyword>
<dbReference type="SFLD" id="SFLDS00005">
    <property type="entry name" value="Isoprenoid_Synthase_Type_I"/>
    <property type="match status" value="1"/>
</dbReference>
<dbReference type="InterPro" id="IPR033749">
    <property type="entry name" value="Polyprenyl_synt_CS"/>
</dbReference>
<protein>
    <submittedName>
        <fullName evidence="7">Polyprenyl synthetase</fullName>
    </submittedName>
</protein>
<comment type="similarity">
    <text evidence="2 6">Belongs to the FPP/GGPP synthase family.</text>
</comment>
<comment type="cofactor">
    <cofactor evidence="1">
        <name>Mg(2+)</name>
        <dbReference type="ChEBI" id="CHEBI:18420"/>
    </cofactor>
</comment>
<dbReference type="PANTHER" id="PTHR12001">
    <property type="entry name" value="GERANYLGERANYL PYROPHOSPHATE SYNTHASE"/>
    <property type="match status" value="1"/>
</dbReference>
<keyword evidence="5" id="KW-0460">Magnesium</keyword>
<evidence type="ECO:0000256" key="1">
    <source>
        <dbReference type="ARBA" id="ARBA00001946"/>
    </source>
</evidence>
<dbReference type="EMBL" id="CP016893">
    <property type="protein sequence ID" value="AST58688.1"/>
    <property type="molecule type" value="Genomic_DNA"/>
</dbReference>
<dbReference type="PROSITE" id="PS00444">
    <property type="entry name" value="POLYPRENYL_SYNTHASE_2"/>
    <property type="match status" value="1"/>
</dbReference>
<evidence type="ECO:0000256" key="5">
    <source>
        <dbReference type="ARBA" id="ARBA00022842"/>
    </source>
</evidence>